<dbReference type="Proteomes" id="UP000242849">
    <property type="component" value="Unassembled WGS sequence"/>
</dbReference>
<protein>
    <submittedName>
        <fullName evidence="1">Uncharacterized protein</fullName>
    </submittedName>
</protein>
<dbReference type="RefSeq" id="WP_090385823.1">
    <property type="nucleotide sequence ID" value="NZ_FNSC01000001.1"/>
</dbReference>
<evidence type="ECO:0000313" key="2">
    <source>
        <dbReference type="Proteomes" id="UP000242849"/>
    </source>
</evidence>
<dbReference type="EMBL" id="FNSC01000001">
    <property type="protein sequence ID" value="SEE00227.1"/>
    <property type="molecule type" value="Genomic_DNA"/>
</dbReference>
<dbReference type="STRING" id="53406.SAMN05421553_3817"/>
<evidence type="ECO:0000313" key="1">
    <source>
        <dbReference type="EMBL" id="SEE00227.1"/>
    </source>
</evidence>
<dbReference type="AlphaFoldDB" id="A0A1H5F9X8"/>
<proteinExistence type="predicted"/>
<sequence>MAILFDDTFGDHPDGTFLGDYPIPKWENTPGLGYGLGLEHLRVDGGWVRPVYVSSPQGSVGSYYDYITPIGPPGWGEVTGVALEVKFDWSNETRGVQVVARSGDTTTYLCSLNHQGVTGFRLYIGSNAYVIPPVTQGIAAELRVEVAGSLVSVFVDDVLQGTSLLAPFAGAVAIKIASDTPSPFTGDGLLSVGRISVYGATPPEPSAFWTALRDTSESV</sequence>
<accession>A0A1H5F9X8</accession>
<gene>
    <name evidence="1" type="ORF">SAMN05421553_3817</name>
</gene>
<reference evidence="2" key="1">
    <citation type="submission" date="2016-10" db="EMBL/GenBank/DDBJ databases">
        <authorList>
            <person name="Varghese N."/>
            <person name="Submissions S."/>
        </authorList>
    </citation>
    <scope>NUCLEOTIDE SEQUENCE [LARGE SCALE GENOMIC DNA]</scope>
    <source>
        <strain evidence="2">DSM 12111</strain>
    </source>
</reference>
<name>A0A1H5F9X8_PSEAG</name>
<keyword evidence="2" id="KW-1185">Reference proteome</keyword>
<organism evidence="1 2">
    <name type="scientific">Pseudomonas anguilliseptica</name>
    <dbReference type="NCBI Taxonomy" id="53406"/>
    <lineage>
        <taxon>Bacteria</taxon>
        <taxon>Pseudomonadati</taxon>
        <taxon>Pseudomonadota</taxon>
        <taxon>Gammaproteobacteria</taxon>
        <taxon>Pseudomonadales</taxon>
        <taxon>Pseudomonadaceae</taxon>
        <taxon>Pseudomonas</taxon>
    </lineage>
</organism>